<dbReference type="EMBL" id="ML002562">
    <property type="protein sequence ID" value="RKP36984.1"/>
    <property type="molecule type" value="Genomic_DNA"/>
</dbReference>
<evidence type="ECO:0000313" key="3">
    <source>
        <dbReference type="Proteomes" id="UP000268162"/>
    </source>
</evidence>
<reference evidence="3" key="1">
    <citation type="journal article" date="2018" name="Nat. Microbiol.">
        <title>Leveraging single-cell genomics to expand the fungal tree of life.</title>
        <authorList>
            <person name="Ahrendt S.R."/>
            <person name="Quandt C.A."/>
            <person name="Ciobanu D."/>
            <person name="Clum A."/>
            <person name="Salamov A."/>
            <person name="Andreopoulos B."/>
            <person name="Cheng J.F."/>
            <person name="Woyke T."/>
            <person name="Pelin A."/>
            <person name="Henrissat B."/>
            <person name="Reynolds N.K."/>
            <person name="Benny G.L."/>
            <person name="Smith M.E."/>
            <person name="James T.Y."/>
            <person name="Grigoriev I.V."/>
        </authorList>
    </citation>
    <scope>NUCLEOTIDE SEQUENCE [LARGE SCALE GENOMIC DNA]</scope>
    <source>
        <strain evidence="3">RSA 468</strain>
    </source>
</reference>
<organism evidence="2 3">
    <name type="scientific">Dimargaris cristalligena</name>
    <dbReference type="NCBI Taxonomy" id="215637"/>
    <lineage>
        <taxon>Eukaryota</taxon>
        <taxon>Fungi</taxon>
        <taxon>Fungi incertae sedis</taxon>
        <taxon>Zoopagomycota</taxon>
        <taxon>Kickxellomycotina</taxon>
        <taxon>Dimargaritomycetes</taxon>
        <taxon>Dimargaritales</taxon>
        <taxon>Dimargaritaceae</taxon>
        <taxon>Dimargaris</taxon>
    </lineage>
</organism>
<protein>
    <submittedName>
        <fullName evidence="2">Uncharacterized protein</fullName>
    </submittedName>
</protein>
<dbReference type="Proteomes" id="UP000268162">
    <property type="component" value="Unassembled WGS sequence"/>
</dbReference>
<evidence type="ECO:0000313" key="2">
    <source>
        <dbReference type="EMBL" id="RKP36984.1"/>
    </source>
</evidence>
<gene>
    <name evidence="2" type="ORF">BJ085DRAFT_38698</name>
</gene>
<feature type="region of interest" description="Disordered" evidence="1">
    <location>
        <begin position="1"/>
        <end position="86"/>
    </location>
</feature>
<name>A0A4P9ZTW6_9FUNG</name>
<dbReference type="AlphaFoldDB" id="A0A4P9ZTW6"/>
<feature type="compositionally biased region" description="Polar residues" evidence="1">
    <location>
        <begin position="50"/>
        <end position="60"/>
    </location>
</feature>
<accession>A0A4P9ZTW6</accession>
<feature type="compositionally biased region" description="Polar residues" evidence="1">
    <location>
        <begin position="32"/>
        <end position="43"/>
    </location>
</feature>
<keyword evidence="3" id="KW-1185">Reference proteome</keyword>
<sequence>MHSTLRYTPLPRGPVFSINRDYPTSVPDYDDQGNSNTNNSTQPPRDYPTSLPTDGSTNPPITKERTVRSGRASTRKPSTRAFDSPI</sequence>
<evidence type="ECO:0000256" key="1">
    <source>
        <dbReference type="SAM" id="MobiDB-lite"/>
    </source>
</evidence>
<proteinExistence type="predicted"/>